<keyword evidence="1" id="KW-0812">Transmembrane</keyword>
<accession>A0ABM7UYN0</accession>
<reference evidence="2 3" key="2">
    <citation type="journal article" date="2022" name="Microorganisms">
        <title>Complete Genome Sequences of Two Flavobacterium ammonificans Strains and a Flavobacterium ammoniigenes Strain of Ammonifying Bacterioplankton Isolated from Surface River Water.</title>
        <authorList>
            <person name="Suda W."/>
            <person name="Ogata Y."/>
            <person name="Shindo C."/>
            <person name="Watanabe K."/>
        </authorList>
    </citation>
    <scope>NUCLEOTIDE SEQUENCE [LARGE SCALE GENOMIC DNA]</scope>
    <source>
        <strain evidence="2 3">GENT11</strain>
    </source>
</reference>
<gene>
    <name evidence="2" type="ORF">GENT11_05650</name>
</gene>
<evidence type="ECO:0000313" key="2">
    <source>
        <dbReference type="EMBL" id="BDB52253.1"/>
    </source>
</evidence>
<name>A0ABM7UYN0_9FLAO</name>
<evidence type="ECO:0000313" key="3">
    <source>
        <dbReference type="Proteomes" id="UP001319865"/>
    </source>
</evidence>
<reference evidence="2 3" key="1">
    <citation type="journal article" date="2022" name="Int. J. Syst. Evol. Microbiol.">
        <title>Flavobacterium ammonificans sp. nov. and Flavobacterium ammoniigenes sp. nov., ammonifying bacteria isolated from surface river water.</title>
        <authorList>
            <person name="Watanabe K."/>
            <person name="Kitamura T."/>
            <person name="Ogata Y."/>
            <person name="Shindo C."/>
            <person name="Suda W."/>
        </authorList>
    </citation>
    <scope>NUCLEOTIDE SEQUENCE [LARGE SCALE GENOMIC DNA]</scope>
    <source>
        <strain evidence="2 3">GENT11</strain>
    </source>
</reference>
<keyword evidence="1" id="KW-0472">Membrane</keyword>
<feature type="transmembrane region" description="Helical" evidence="1">
    <location>
        <begin position="21"/>
        <end position="40"/>
    </location>
</feature>
<keyword evidence="1" id="KW-1133">Transmembrane helix</keyword>
<organism evidence="2 3">
    <name type="scientific">Flavobacterium ammonificans</name>
    <dbReference type="NCBI Taxonomy" id="1751056"/>
    <lineage>
        <taxon>Bacteria</taxon>
        <taxon>Pseudomonadati</taxon>
        <taxon>Bacteroidota</taxon>
        <taxon>Flavobacteriia</taxon>
        <taxon>Flavobacteriales</taxon>
        <taxon>Flavobacteriaceae</taxon>
        <taxon>Flavobacterium</taxon>
    </lineage>
</organism>
<dbReference type="EMBL" id="AP025183">
    <property type="protein sequence ID" value="BDB52253.1"/>
    <property type="molecule type" value="Genomic_DNA"/>
</dbReference>
<dbReference type="Proteomes" id="UP001319865">
    <property type="component" value="Chromosome"/>
</dbReference>
<keyword evidence="3" id="KW-1185">Reference proteome</keyword>
<dbReference type="Pfam" id="PF06961">
    <property type="entry name" value="DUF1294"/>
    <property type="match status" value="1"/>
</dbReference>
<dbReference type="InterPro" id="IPR010718">
    <property type="entry name" value="DUF1294"/>
</dbReference>
<evidence type="ECO:0000256" key="1">
    <source>
        <dbReference type="SAM" id="Phobius"/>
    </source>
</evidence>
<feature type="transmembrane region" description="Helical" evidence="1">
    <location>
        <begin position="52"/>
        <end position="70"/>
    </location>
</feature>
<protein>
    <recommendedName>
        <fullName evidence="4">DUF1294 domain-containing protein</fullName>
    </recommendedName>
</protein>
<evidence type="ECO:0008006" key="4">
    <source>
        <dbReference type="Google" id="ProtNLM"/>
    </source>
</evidence>
<sequence length="73" mass="8701">MMGYDKYLARNKKRRILENTLLLWALFGGSIGTGFGMWVFKHKTSKRSFLWKFWSIVLFQFLVVLALYFTDTI</sequence>
<proteinExistence type="predicted"/>